<feature type="compositionally biased region" description="Polar residues" evidence="1">
    <location>
        <begin position="144"/>
        <end position="159"/>
    </location>
</feature>
<organism evidence="2 3">
    <name type="scientific">Xenopus laevis</name>
    <name type="common">African clawed frog</name>
    <dbReference type="NCBI Taxonomy" id="8355"/>
    <lineage>
        <taxon>Eukaryota</taxon>
        <taxon>Metazoa</taxon>
        <taxon>Chordata</taxon>
        <taxon>Craniata</taxon>
        <taxon>Vertebrata</taxon>
        <taxon>Euteleostomi</taxon>
        <taxon>Amphibia</taxon>
        <taxon>Batrachia</taxon>
        <taxon>Anura</taxon>
        <taxon>Pipoidea</taxon>
        <taxon>Pipidae</taxon>
        <taxon>Xenopodinae</taxon>
        <taxon>Xenopus</taxon>
        <taxon>Xenopus</taxon>
    </lineage>
</organism>
<feature type="region of interest" description="Disordered" evidence="1">
    <location>
        <begin position="110"/>
        <end position="185"/>
    </location>
</feature>
<feature type="compositionally biased region" description="Polar residues" evidence="1">
    <location>
        <begin position="23"/>
        <end position="33"/>
    </location>
</feature>
<dbReference type="Proteomes" id="UP000694892">
    <property type="component" value="Chromosome 1L"/>
</dbReference>
<feature type="compositionally biased region" description="Polar residues" evidence="1">
    <location>
        <begin position="1"/>
        <end position="12"/>
    </location>
</feature>
<evidence type="ECO:0000256" key="1">
    <source>
        <dbReference type="SAM" id="MobiDB-lite"/>
    </source>
</evidence>
<proteinExistence type="predicted"/>
<reference evidence="3" key="1">
    <citation type="journal article" date="2016" name="Nature">
        <title>Genome evolution in the allotetraploid frog Xenopus laevis.</title>
        <authorList>
            <person name="Session A.M."/>
            <person name="Uno Y."/>
            <person name="Kwon T."/>
            <person name="Chapman J.A."/>
            <person name="Toyoda A."/>
            <person name="Takahashi S."/>
            <person name="Fukui A."/>
            <person name="Hikosaka A."/>
            <person name="Suzuki A."/>
            <person name="Kondo M."/>
            <person name="van Heeringen S.J."/>
            <person name="Quigley I."/>
            <person name="Heinz S."/>
            <person name="Ogino H."/>
            <person name="Ochi H."/>
            <person name="Hellsten U."/>
            <person name="Lyons J.B."/>
            <person name="Simakov O."/>
            <person name="Putnam N."/>
            <person name="Stites J."/>
            <person name="Kuroki Y."/>
            <person name="Tanaka T."/>
            <person name="Michiue T."/>
            <person name="Watanabe M."/>
            <person name="Bogdanovic O."/>
            <person name="Lister R."/>
            <person name="Georgiou G."/>
            <person name="Paranjpe S.S."/>
            <person name="van Kruijsbergen I."/>
            <person name="Shu S."/>
            <person name="Carlson J."/>
            <person name="Kinoshita T."/>
            <person name="Ohta Y."/>
            <person name="Mawaribuchi S."/>
            <person name="Jenkins J."/>
            <person name="Grimwood J."/>
            <person name="Schmutz J."/>
            <person name="Mitros T."/>
            <person name="Mozaffari S.V."/>
            <person name="Suzuki Y."/>
            <person name="Haramoto Y."/>
            <person name="Yamamoto T.S."/>
            <person name="Takagi C."/>
            <person name="Heald R."/>
            <person name="Miller K."/>
            <person name="Haudenschild C."/>
            <person name="Kitzman J."/>
            <person name="Nakayama T."/>
            <person name="Izutsu Y."/>
            <person name="Robert J."/>
            <person name="Fortriede J."/>
            <person name="Burns K."/>
            <person name="Lotay V."/>
            <person name="Karimi K."/>
            <person name="Yasuoka Y."/>
            <person name="Dichmann D.S."/>
            <person name="Flajnik M.F."/>
            <person name="Houston D.W."/>
            <person name="Shendure J."/>
            <person name="DuPasquier L."/>
            <person name="Vize P.D."/>
            <person name="Zorn A.M."/>
            <person name="Ito M."/>
            <person name="Marcotte E.M."/>
            <person name="Wallingford J.B."/>
            <person name="Ito Y."/>
            <person name="Asashima M."/>
            <person name="Ueno N."/>
            <person name="Matsuda Y."/>
            <person name="Veenstra G.J."/>
            <person name="Fujiyama A."/>
            <person name="Harland R.M."/>
            <person name="Taira M."/>
            <person name="Rokhsar D.S."/>
        </authorList>
    </citation>
    <scope>NUCLEOTIDE SEQUENCE [LARGE SCALE GENOMIC DNA]</scope>
    <source>
        <strain evidence="3">J</strain>
    </source>
</reference>
<dbReference type="Gene3D" id="3.30.250.20">
    <property type="entry name" value="L1 transposable element, C-terminal domain"/>
    <property type="match status" value="1"/>
</dbReference>
<accession>A0A974DY57</accession>
<evidence type="ECO:0000313" key="3">
    <source>
        <dbReference type="Proteomes" id="UP000694892"/>
    </source>
</evidence>
<sequence>MSSKANSKTYETINRKNGKQQDSDANTNSTSLSHKPAPPRSSLSDDYSLIASEVARHINPEFSKSCQSRANLHIHFSLMYPAKLKIFLPSGVRVFSDPGEAHIFTSHLERNNSGNLAPGTTLSNSKIGSPPKYQRWKRYDMSRQSRLSNDTKSSQVQTKSRSRSPLPPRAGSLPHSSEDNMIPDT</sequence>
<dbReference type="AlphaFoldDB" id="A0A974DY57"/>
<dbReference type="InterPro" id="IPR042566">
    <property type="entry name" value="L1_C"/>
</dbReference>
<protein>
    <submittedName>
        <fullName evidence="2">Uncharacterized protein</fullName>
    </submittedName>
</protein>
<dbReference type="EMBL" id="CM004466">
    <property type="protein sequence ID" value="OCU00260.1"/>
    <property type="molecule type" value="Genomic_DNA"/>
</dbReference>
<feature type="compositionally biased region" description="Polar residues" evidence="1">
    <location>
        <begin position="111"/>
        <end position="127"/>
    </location>
</feature>
<gene>
    <name evidence="2" type="ORF">XELAEV_18006036mg</name>
</gene>
<feature type="region of interest" description="Disordered" evidence="1">
    <location>
        <begin position="1"/>
        <end position="44"/>
    </location>
</feature>
<name>A0A974DY57_XENLA</name>
<evidence type="ECO:0000313" key="2">
    <source>
        <dbReference type="EMBL" id="OCU00260.1"/>
    </source>
</evidence>